<dbReference type="PANTHER" id="PTHR43795">
    <property type="entry name" value="BIFUNCTIONAL ASPARTATE AMINOTRANSFERASE AND GLUTAMATE/ASPARTATE-PREPHENATE AMINOTRANSFERASE-RELATED"/>
    <property type="match status" value="1"/>
</dbReference>
<dbReference type="InterPro" id="IPR015422">
    <property type="entry name" value="PyrdxlP-dep_Trfase_small"/>
</dbReference>
<organism evidence="3">
    <name type="scientific">Ascaris suum</name>
    <name type="common">Pig roundworm</name>
    <name type="synonym">Ascaris lumbricoides</name>
    <dbReference type="NCBI Taxonomy" id="6253"/>
    <lineage>
        <taxon>Eukaryota</taxon>
        <taxon>Metazoa</taxon>
        <taxon>Ecdysozoa</taxon>
        <taxon>Nematoda</taxon>
        <taxon>Chromadorea</taxon>
        <taxon>Rhabditida</taxon>
        <taxon>Spirurina</taxon>
        <taxon>Ascaridomorpha</taxon>
        <taxon>Ascaridoidea</taxon>
        <taxon>Ascarididae</taxon>
        <taxon>Ascaris</taxon>
    </lineage>
</organism>
<dbReference type="InterPro" id="IPR004839">
    <property type="entry name" value="Aminotransferase_I/II_large"/>
</dbReference>
<reference evidence="3" key="1">
    <citation type="journal article" date="2011" name="Genome Res.">
        <title>Deep small RNA sequencing from the nematode Ascaris reveals conservation, functional diversification, and novel developmental profiles.</title>
        <authorList>
            <person name="Wang J."/>
            <person name="Czech B."/>
            <person name="Crunk A."/>
            <person name="Wallace A."/>
            <person name="Mitreva M."/>
            <person name="Hannon G.J."/>
            <person name="Davis R.E."/>
        </authorList>
    </citation>
    <scope>NUCLEOTIDE SEQUENCE</scope>
</reference>
<dbReference type="PROSITE" id="PS51257">
    <property type="entry name" value="PROKAR_LIPOPROTEIN"/>
    <property type="match status" value="1"/>
</dbReference>
<sequence length="540" mass="62887">MEHMLKIWLPYFQLFQYFCQVAIGCIYIEGPLMFDFNTGRIRLIKRECFRRLIGSLLSTLTTGPLTMDEYIEMVATCRGGVSKENSAYQCFENSRKYCDENQHKRSERDVQMCKRYQRRVRYISNRAIHLLGVEDMAIANQREIYENKYHPTKNPNGKINLCTAENNICEDLLEEKLKKLEVWKPDLQHMFHYPVPGGYERTKDALTPYIEKFFHAKVEKDNIVMGPGCTAAYDMIAFCICDPGDYVLCAAPYYGKIMNDFTERGGANVIPVPFRDPYNPKMEVESFEKVFHEYVSKGETIRAIVIVNPQNPHGNVFAKDEVIAICEWASEHDIFIVIDEIFASSVYYDEEKFESFLSFRKSLKRPETVIWMWGFSKDLCMPGAKFCAMHCENTKITQCLKRLEIMQPCAPLVQDFLVNFLSDLDWLQSFHEENLRRLAEHCEIAKMALSKMGISYVLPKAAFYLYCDFREYLSDRSFAAEYALFRKLCAEGVYLSPGKFFADPEPGWMRLVFSLDKQQLIEGLLRIERALKKIGKHSIK</sequence>
<dbReference type="Gene3D" id="3.40.640.10">
    <property type="entry name" value="Type I PLP-dependent aspartate aminotransferase-like (Major domain)"/>
    <property type="match status" value="1"/>
</dbReference>
<dbReference type="InterPro" id="IPR015424">
    <property type="entry name" value="PyrdxlP-dep_Trfase"/>
</dbReference>
<dbReference type="GO" id="GO:0008483">
    <property type="term" value="F:transaminase activity"/>
    <property type="evidence" value="ECO:0007669"/>
    <property type="project" value="TreeGrafter"/>
</dbReference>
<protein>
    <submittedName>
        <fullName evidence="3">1-aminocyclopropane-1-carboxylate synthase-like protein 1</fullName>
    </submittedName>
</protein>
<dbReference type="AlphaFoldDB" id="F1L377"/>
<feature type="domain" description="Aminotransferase class I/classII large" evidence="2">
    <location>
        <begin position="159"/>
        <end position="524"/>
    </location>
</feature>
<dbReference type="PANTHER" id="PTHR43795:SF39">
    <property type="entry name" value="AMINOTRANSFERASE CLASS I_CLASSII DOMAIN-CONTAINING PROTEIN"/>
    <property type="match status" value="1"/>
</dbReference>
<dbReference type="GO" id="GO:0006520">
    <property type="term" value="P:amino acid metabolic process"/>
    <property type="evidence" value="ECO:0007669"/>
    <property type="project" value="TreeGrafter"/>
</dbReference>
<dbReference type="CDD" id="cd00609">
    <property type="entry name" value="AAT_like"/>
    <property type="match status" value="1"/>
</dbReference>
<accession>F1L377</accession>
<dbReference type="InterPro" id="IPR015421">
    <property type="entry name" value="PyrdxlP-dep_Trfase_major"/>
</dbReference>
<dbReference type="EMBL" id="JI170489">
    <property type="protein sequence ID" value="ADY44581.1"/>
    <property type="molecule type" value="mRNA"/>
</dbReference>
<dbReference type="SUPFAM" id="SSF53383">
    <property type="entry name" value="PLP-dependent transferases"/>
    <property type="match status" value="1"/>
</dbReference>
<dbReference type="Pfam" id="PF00155">
    <property type="entry name" value="Aminotran_1_2"/>
    <property type="match status" value="1"/>
</dbReference>
<dbReference type="Gene3D" id="3.90.1150.10">
    <property type="entry name" value="Aspartate Aminotransferase, domain 1"/>
    <property type="match status" value="1"/>
</dbReference>
<dbReference type="GO" id="GO:0030170">
    <property type="term" value="F:pyridoxal phosphate binding"/>
    <property type="evidence" value="ECO:0007669"/>
    <property type="project" value="InterPro"/>
</dbReference>
<dbReference type="InterPro" id="IPR050478">
    <property type="entry name" value="Ethylene_sulfur-biosynth"/>
</dbReference>
<evidence type="ECO:0000259" key="2">
    <source>
        <dbReference type="Pfam" id="PF00155"/>
    </source>
</evidence>
<name>F1L377_ASCSU</name>
<evidence type="ECO:0000256" key="1">
    <source>
        <dbReference type="ARBA" id="ARBA00022898"/>
    </source>
</evidence>
<keyword evidence="1" id="KW-0663">Pyridoxal phosphate</keyword>
<evidence type="ECO:0000313" key="3">
    <source>
        <dbReference type="EMBL" id="ADY44581.1"/>
    </source>
</evidence>
<proteinExistence type="evidence at transcript level"/>